<evidence type="ECO:0000313" key="2">
    <source>
        <dbReference type="EMBL" id="MDX6017069.1"/>
    </source>
</evidence>
<dbReference type="PANTHER" id="PTHR43074:SF1">
    <property type="entry name" value="BETA-KETOACYL SYNTHASE FAMILY PROTEIN-RELATED"/>
    <property type="match status" value="1"/>
</dbReference>
<dbReference type="Gene3D" id="3.40.366.10">
    <property type="entry name" value="Malonyl-Coenzyme A Acyl Carrier Protein, domain 2"/>
    <property type="match status" value="1"/>
</dbReference>
<reference evidence="2 3" key="1">
    <citation type="submission" date="2023-11" db="EMBL/GenBank/DDBJ databases">
        <title>MicrobeMod: A computational toolkit for identifying prokaryotic methylation and restriction-modification with nanopore sequencing.</title>
        <authorList>
            <person name="Crits-Christoph A."/>
            <person name="Kang S.C."/>
            <person name="Lee H."/>
            <person name="Ostrov N."/>
        </authorList>
    </citation>
    <scope>NUCLEOTIDE SEQUENCE [LARGE SCALE GENOMIC DNA]</scope>
    <source>
        <strain evidence="2 3">ATCC BAA-2732</strain>
    </source>
</reference>
<dbReference type="Gene3D" id="3.30.70.250">
    <property type="entry name" value="Malonyl-CoA ACP transacylase, ACP-binding"/>
    <property type="match status" value="1"/>
</dbReference>
<dbReference type="InterPro" id="IPR016035">
    <property type="entry name" value="Acyl_Trfase/lysoPLipase"/>
</dbReference>
<organism evidence="2 3">
    <name type="scientific">Shewanella indica</name>
    <dbReference type="NCBI Taxonomy" id="768528"/>
    <lineage>
        <taxon>Bacteria</taxon>
        <taxon>Pseudomonadati</taxon>
        <taxon>Pseudomonadota</taxon>
        <taxon>Gammaproteobacteria</taxon>
        <taxon>Alteromonadales</taxon>
        <taxon>Shewanellaceae</taxon>
        <taxon>Shewanella</taxon>
    </lineage>
</organism>
<evidence type="ECO:0000259" key="1">
    <source>
        <dbReference type="SMART" id="SM00827"/>
    </source>
</evidence>
<name>A0ABU4QCA6_9GAMM</name>
<dbReference type="NCBIfam" id="TIGR02816">
    <property type="entry name" value="pfaB_fam"/>
    <property type="match status" value="1"/>
</dbReference>
<evidence type="ECO:0000313" key="3">
    <source>
        <dbReference type="Proteomes" id="UP001272773"/>
    </source>
</evidence>
<dbReference type="EMBL" id="JAWXXR010000001">
    <property type="protein sequence ID" value="MDX6017069.1"/>
    <property type="molecule type" value="Genomic_DNA"/>
</dbReference>
<gene>
    <name evidence="2" type="ORF">SIL79_12080</name>
</gene>
<dbReference type="InterPro" id="IPR014181">
    <property type="entry name" value="Omega3_polyunsat_FA_synth-like"/>
</dbReference>
<comment type="caution">
    <text evidence="2">The sequence shown here is derived from an EMBL/GenBank/DDBJ whole genome shotgun (WGS) entry which is preliminary data.</text>
</comment>
<keyword evidence="3" id="KW-1185">Reference proteome</keyword>
<dbReference type="RefSeq" id="WP_233962539.1">
    <property type="nucleotide sequence ID" value="NZ_QGDA01000001.1"/>
</dbReference>
<dbReference type="InterPro" id="IPR052568">
    <property type="entry name" value="PKS-FAS_Synthase"/>
</dbReference>
<dbReference type="InterPro" id="IPR001227">
    <property type="entry name" value="Ac_transferase_dom_sf"/>
</dbReference>
<accession>A0ABU4QCA6</accession>
<dbReference type="Proteomes" id="UP001272773">
    <property type="component" value="Unassembled WGS sequence"/>
</dbReference>
<sequence>MSKAIGPMPHIEVKPAESAAEKPLRLALCLVEEEQSLAPKLRAALRTIAFDSNQVPDWPWLVAEVKAGASLSLVLPSKQRLLLLSAVDAAQARLHPQALLQALSHGAHKPQQLLKQAWQQAKRPEIEERDTLFLEQSLELEPLCLQLEAFAKRRLAQKMAGLPFQGKSLALASNSQAMALILSQGTALSGSYDKTALSGSCDKTALSGSCDKTALSGSCDKTALSGSCDKTALSGSCDKTALSGSCDKTALSGSCDETALSGSCKETALSSSGDKKALGGSCLNSSCVSGLASGKKLTSSLCPQGAPWLLPLTLIASPKTLLSEAQTALQQAQSRLSQSMSTHALARWLTDELKTLEQSFSGTASEGGEYYSLVLIGRDATELIAESELLMGQLQKITSLAELPELELITPNGSVFCAKPLGPARLCFVYPGVGTAYHGMLGALKQAFPNSYADFEAAATAENVALSTLLPTALSDASKETTLSDKAEAAPSPAPTMTLAEQAVAGVGASVLLTQILRRELKLGPAFAIGYSMGEAAMFAANGVWDKPFALVKPTLESRIFSEQISGALTAVRQEWQLDARDAIYWNSFLLRIDADSITPLLQNPAYSRVYLAIRQGPSCVLAGDEAQCRALIKALGKRGVAANRVTAMHTPAALRVKPELTAFYDRPLSGELEQPQPVYISAGSEQPLKPARLERQQIAETIATCFSQPLNLESLLQRARKHGAQLFLEVGADSQTSSIIQAMAGKQLSSEIKAFGCDRKHSGAADNKALLKALARLISHRVPLATAALYPQLARPDKLSDVRK</sequence>
<dbReference type="SMART" id="SM00827">
    <property type="entry name" value="PKS_AT"/>
    <property type="match status" value="1"/>
</dbReference>
<dbReference type="SUPFAM" id="SSF52151">
    <property type="entry name" value="FabD/lysophospholipase-like"/>
    <property type="match status" value="1"/>
</dbReference>
<feature type="domain" description="Malonyl-CoA:ACP transacylase (MAT)" evidence="1">
    <location>
        <begin position="429"/>
        <end position="763"/>
    </location>
</feature>
<dbReference type="Gene3D" id="3.30.70.3290">
    <property type="match status" value="1"/>
</dbReference>
<proteinExistence type="predicted"/>
<dbReference type="InterPro" id="IPR014043">
    <property type="entry name" value="Acyl_transferase_dom"/>
</dbReference>
<protein>
    <submittedName>
        <fullName evidence="2">PfaB family protein</fullName>
    </submittedName>
</protein>
<dbReference type="PANTHER" id="PTHR43074">
    <property type="entry name" value="OMEGA-3 POLYUNSATURATED FATTY ACID SYNTHASE PFAB-RELATED"/>
    <property type="match status" value="1"/>
</dbReference>